<comment type="caution">
    <text evidence="2">The sequence shown here is derived from an EMBL/GenBank/DDBJ whole genome shotgun (WGS) entry which is preliminary data.</text>
</comment>
<dbReference type="AlphaFoldDB" id="A0A8H5LSS2"/>
<organism evidence="2 3">
    <name type="scientific">Tetrapyrgos nigripes</name>
    <dbReference type="NCBI Taxonomy" id="182062"/>
    <lineage>
        <taxon>Eukaryota</taxon>
        <taxon>Fungi</taxon>
        <taxon>Dikarya</taxon>
        <taxon>Basidiomycota</taxon>
        <taxon>Agaricomycotina</taxon>
        <taxon>Agaricomycetes</taxon>
        <taxon>Agaricomycetidae</taxon>
        <taxon>Agaricales</taxon>
        <taxon>Marasmiineae</taxon>
        <taxon>Marasmiaceae</taxon>
        <taxon>Tetrapyrgos</taxon>
    </lineage>
</organism>
<dbReference type="InterPro" id="IPR055247">
    <property type="entry name" value="InsJ-like_HTH"/>
</dbReference>
<dbReference type="PANTHER" id="PTHR48472:SF1">
    <property type="entry name" value="TC1-LIKE TRANSPOSASE DDE DOMAIN-CONTAINING PROTEIN"/>
    <property type="match status" value="1"/>
</dbReference>
<reference evidence="2 3" key="1">
    <citation type="journal article" date="2020" name="ISME J.">
        <title>Uncovering the hidden diversity of litter-decomposition mechanisms in mushroom-forming fungi.</title>
        <authorList>
            <person name="Floudas D."/>
            <person name="Bentzer J."/>
            <person name="Ahren D."/>
            <person name="Johansson T."/>
            <person name="Persson P."/>
            <person name="Tunlid A."/>
        </authorList>
    </citation>
    <scope>NUCLEOTIDE SEQUENCE [LARGE SCALE GENOMIC DNA]</scope>
    <source>
        <strain evidence="2 3">CBS 291.85</strain>
    </source>
</reference>
<sequence length="314" mass="35811">MPRTLGTELRKRMIQWWKDDMPISEIAKLAGCCNQTVYALLSLYRNTGEVVNSSALPYGRPKLLKPEDRAYIQGILDADPTLYLDEIQDKLWDDRQVDVSLATLSRALTQMAITNKKISYQAAQHDALLEATWIGEYGSIPKEYIVWLDESGVDTGDHSRVNGWASLGHPCRISLALKRLYSREIYWKVQTNTNKQGSPRIATSRIICKGLYSVQNLNFGFFTVIFAPWVYSIWDRFEAEPPYGAALAPSINSFAQKSFQICIAAQGDICVSVRLSAERIFLYFRRASDNRQTIGERQEAVSSDKRYDTWRDNI</sequence>
<dbReference type="OrthoDB" id="3022198at2759"/>
<evidence type="ECO:0000313" key="2">
    <source>
        <dbReference type="EMBL" id="KAF5368076.1"/>
    </source>
</evidence>
<dbReference type="EMBL" id="JAACJM010000017">
    <property type="protein sequence ID" value="KAF5368076.1"/>
    <property type="molecule type" value="Genomic_DNA"/>
</dbReference>
<evidence type="ECO:0000313" key="3">
    <source>
        <dbReference type="Proteomes" id="UP000559256"/>
    </source>
</evidence>
<gene>
    <name evidence="2" type="ORF">D9758_004496</name>
</gene>
<evidence type="ECO:0000259" key="1">
    <source>
        <dbReference type="Pfam" id="PF13518"/>
    </source>
</evidence>
<keyword evidence="3" id="KW-1185">Reference proteome</keyword>
<dbReference type="Proteomes" id="UP000559256">
    <property type="component" value="Unassembled WGS sequence"/>
</dbReference>
<proteinExistence type="predicted"/>
<dbReference type="Pfam" id="PF13518">
    <property type="entry name" value="HTH_28"/>
    <property type="match status" value="1"/>
</dbReference>
<accession>A0A8H5LSS2</accession>
<name>A0A8H5LSS2_9AGAR</name>
<dbReference type="PANTHER" id="PTHR48472">
    <property type="entry name" value="TC1-LIKE TRANSPOSASE DDE DOMAIN-CONTAINING PROTEIN"/>
    <property type="match status" value="1"/>
</dbReference>
<dbReference type="SUPFAM" id="SSF46689">
    <property type="entry name" value="Homeodomain-like"/>
    <property type="match status" value="1"/>
</dbReference>
<protein>
    <recommendedName>
        <fullName evidence="1">Insertion element IS150 protein InsJ-like helix-turn-helix domain-containing protein</fullName>
    </recommendedName>
</protein>
<dbReference type="InterPro" id="IPR009057">
    <property type="entry name" value="Homeodomain-like_sf"/>
</dbReference>
<feature type="domain" description="Insertion element IS150 protein InsJ-like helix-turn-helix" evidence="1">
    <location>
        <begin position="10"/>
        <end position="49"/>
    </location>
</feature>